<dbReference type="GO" id="GO:0003677">
    <property type="term" value="F:DNA binding"/>
    <property type="evidence" value="ECO:0007669"/>
    <property type="project" value="UniProtKB-KW"/>
</dbReference>
<name>A0A063Y674_9GAMM</name>
<dbReference type="CDD" id="cd06170">
    <property type="entry name" value="LuxR_C_like"/>
    <property type="match status" value="1"/>
</dbReference>
<evidence type="ECO:0000256" key="2">
    <source>
        <dbReference type="ARBA" id="ARBA00023125"/>
    </source>
</evidence>
<keyword evidence="7" id="KW-1185">Reference proteome</keyword>
<protein>
    <submittedName>
        <fullName evidence="6">Transcriptional regulator, LuxR family</fullName>
    </submittedName>
</protein>
<proteinExistence type="predicted"/>
<dbReference type="PANTHER" id="PTHR45566">
    <property type="entry name" value="HTH-TYPE TRANSCRIPTIONAL REGULATOR YHJB-RELATED"/>
    <property type="match status" value="1"/>
</dbReference>
<dbReference type="Proteomes" id="UP000027318">
    <property type="component" value="Unassembled WGS sequence"/>
</dbReference>
<keyword evidence="2" id="KW-0238">DNA-binding</keyword>
<dbReference type="AlphaFoldDB" id="A0A063Y674"/>
<evidence type="ECO:0000259" key="4">
    <source>
        <dbReference type="PROSITE" id="PS50043"/>
    </source>
</evidence>
<dbReference type="InterPro" id="IPR058245">
    <property type="entry name" value="NreC/VraR/RcsB-like_REC"/>
</dbReference>
<dbReference type="GO" id="GO:0000160">
    <property type="term" value="P:phosphorelay signal transduction system"/>
    <property type="evidence" value="ECO:0007669"/>
    <property type="project" value="InterPro"/>
</dbReference>
<evidence type="ECO:0000313" key="6">
    <source>
        <dbReference type="EMBL" id="KDE40256.1"/>
    </source>
</evidence>
<dbReference type="SUPFAM" id="SSF46894">
    <property type="entry name" value="C-terminal effector domain of the bipartite response regulators"/>
    <property type="match status" value="1"/>
</dbReference>
<organism evidence="6 7">
    <name type="scientific">Nitrincola lacisaponensis</name>
    <dbReference type="NCBI Taxonomy" id="267850"/>
    <lineage>
        <taxon>Bacteria</taxon>
        <taxon>Pseudomonadati</taxon>
        <taxon>Pseudomonadota</taxon>
        <taxon>Gammaproteobacteria</taxon>
        <taxon>Oceanospirillales</taxon>
        <taxon>Oceanospirillaceae</taxon>
        <taxon>Nitrincola</taxon>
    </lineage>
</organism>
<dbReference type="SUPFAM" id="SSF52172">
    <property type="entry name" value="CheY-like"/>
    <property type="match status" value="1"/>
</dbReference>
<dbReference type="InterPro" id="IPR011006">
    <property type="entry name" value="CheY-like_superfamily"/>
</dbReference>
<feature type="domain" description="HTH luxR-type" evidence="4">
    <location>
        <begin position="147"/>
        <end position="212"/>
    </location>
</feature>
<dbReference type="PROSITE" id="PS50043">
    <property type="entry name" value="HTH_LUXR_2"/>
    <property type="match status" value="1"/>
</dbReference>
<dbReference type="PROSITE" id="PS00622">
    <property type="entry name" value="HTH_LUXR_1"/>
    <property type="match status" value="1"/>
</dbReference>
<dbReference type="Pfam" id="PF00196">
    <property type="entry name" value="GerE"/>
    <property type="match status" value="1"/>
</dbReference>
<feature type="domain" description="Response regulatory" evidence="5">
    <location>
        <begin position="3"/>
        <end position="120"/>
    </location>
</feature>
<evidence type="ECO:0000256" key="3">
    <source>
        <dbReference type="PROSITE-ProRule" id="PRU00169"/>
    </source>
</evidence>
<dbReference type="PRINTS" id="PR00038">
    <property type="entry name" value="HTHLUXR"/>
</dbReference>
<dbReference type="EMBL" id="JMSZ01000016">
    <property type="protein sequence ID" value="KDE40256.1"/>
    <property type="molecule type" value="Genomic_DNA"/>
</dbReference>
<dbReference type="GO" id="GO:0006355">
    <property type="term" value="P:regulation of DNA-templated transcription"/>
    <property type="evidence" value="ECO:0007669"/>
    <property type="project" value="InterPro"/>
</dbReference>
<dbReference type="InterPro" id="IPR001789">
    <property type="entry name" value="Sig_transdc_resp-reg_receiver"/>
</dbReference>
<dbReference type="STRING" id="267850.ADINL_0848"/>
<dbReference type="RefSeq" id="WP_036544274.1">
    <property type="nucleotide sequence ID" value="NZ_JBKBNO010000001.1"/>
</dbReference>
<dbReference type="InterPro" id="IPR016032">
    <property type="entry name" value="Sig_transdc_resp-reg_C-effctor"/>
</dbReference>
<keyword evidence="1 3" id="KW-0597">Phosphoprotein</keyword>
<feature type="modified residue" description="4-aspartylphosphate" evidence="3">
    <location>
        <position position="55"/>
    </location>
</feature>
<evidence type="ECO:0000313" key="7">
    <source>
        <dbReference type="Proteomes" id="UP000027318"/>
    </source>
</evidence>
<evidence type="ECO:0000256" key="1">
    <source>
        <dbReference type="ARBA" id="ARBA00022553"/>
    </source>
</evidence>
<dbReference type="PROSITE" id="PS50110">
    <property type="entry name" value="RESPONSE_REGULATORY"/>
    <property type="match status" value="1"/>
</dbReference>
<dbReference type="InterPro" id="IPR000792">
    <property type="entry name" value="Tscrpt_reg_LuxR_C"/>
</dbReference>
<dbReference type="CDD" id="cd17535">
    <property type="entry name" value="REC_NarL-like"/>
    <property type="match status" value="1"/>
</dbReference>
<gene>
    <name evidence="6" type="ORF">ADINL_0848</name>
</gene>
<accession>A0A063Y674</accession>
<dbReference type="SMART" id="SM00421">
    <property type="entry name" value="HTH_LUXR"/>
    <property type="match status" value="1"/>
</dbReference>
<dbReference type="Pfam" id="PF00072">
    <property type="entry name" value="Response_reg"/>
    <property type="match status" value="1"/>
</dbReference>
<dbReference type="OrthoDB" id="9814495at2"/>
<evidence type="ECO:0000259" key="5">
    <source>
        <dbReference type="PROSITE" id="PS50110"/>
    </source>
</evidence>
<dbReference type="PANTHER" id="PTHR45566:SF1">
    <property type="entry name" value="HTH-TYPE TRANSCRIPTIONAL REGULATOR YHJB-RELATED"/>
    <property type="match status" value="1"/>
</dbReference>
<comment type="caution">
    <text evidence="6">The sequence shown here is derived from an EMBL/GenBank/DDBJ whole genome shotgun (WGS) entry which is preliminary data.</text>
</comment>
<dbReference type="SMART" id="SM00448">
    <property type="entry name" value="REC"/>
    <property type="match status" value="1"/>
</dbReference>
<dbReference type="InterPro" id="IPR051015">
    <property type="entry name" value="EvgA-like"/>
</dbReference>
<sequence length="219" mass="23910">MHTLLIADDHPLFREALMHVIDTALTAPEILEAGTLDDTLTLATAHEEIDLILLDINMPGMHGLEGLSRLRQQAPTIPVVIISAEEDKQTVLRALDQGAAGFIAKSSAREEMTSALQQILEGEVYLPASIMRQSPALVHSKPKPQLSPDLLFSLTRKQLLVLERMVQGDSNKQIAAHLNIAETTVKAHVSAILSKLGVHNRVQAILAASELDFSTLTRR</sequence>
<reference evidence="6 7" key="1">
    <citation type="journal article" date="2005" name="Int. J. Syst. Evol. Microbiol.">
        <title>Nitrincola lacisaponensis gen. nov., sp. nov., a novel alkaliphilic bacterium isolated from an alkaline, saline lake.</title>
        <authorList>
            <person name="Dimitriu P.A."/>
            <person name="Shukla S.K."/>
            <person name="Conradt J."/>
            <person name="Marquez M.C."/>
            <person name="Ventosa A."/>
            <person name="Maglia A."/>
            <person name="Peyton B.M."/>
            <person name="Pinkart H.C."/>
            <person name="Mormile M.R."/>
        </authorList>
    </citation>
    <scope>NUCLEOTIDE SEQUENCE [LARGE SCALE GENOMIC DNA]</scope>
    <source>
        <strain evidence="6 7">4CA</strain>
    </source>
</reference>
<dbReference type="Gene3D" id="3.40.50.2300">
    <property type="match status" value="1"/>
</dbReference>